<sequence>MFPWNMFPFNKNNIMKQINPQDIEKQVQNMLSQFMPGKWEGMFNHEDMLKRATSMFQQNTDQNTTNSETNTATQDQQPQSTPTEFDVSVFETFDDIYVRTPIKDEEWLKRVKIYHTSNQVIIENIPEVGQRHVITLPSLIKKKGTVAQYKDEMLEIKMTKNADMQFTEVDVAEKL</sequence>
<evidence type="ECO:0000256" key="1">
    <source>
        <dbReference type="SAM" id="MobiDB-lite"/>
    </source>
</evidence>
<dbReference type="InterPro" id="IPR008978">
    <property type="entry name" value="HSP20-like_chaperone"/>
</dbReference>
<feature type="region of interest" description="Disordered" evidence="1">
    <location>
        <begin position="61"/>
        <end position="82"/>
    </location>
</feature>
<protein>
    <submittedName>
        <fullName evidence="2">Hsp20/alpha crystallin family protein</fullName>
    </submittedName>
</protein>
<keyword evidence="3" id="KW-1185">Reference proteome</keyword>
<gene>
    <name evidence="2" type="ORF">I5776_09775</name>
</gene>
<evidence type="ECO:0000313" key="3">
    <source>
        <dbReference type="Proteomes" id="UP000595691"/>
    </source>
</evidence>
<name>A0ABX7E5Z4_9BACI</name>
<evidence type="ECO:0000313" key="2">
    <source>
        <dbReference type="EMBL" id="QQZ11148.1"/>
    </source>
</evidence>
<proteinExistence type="predicted"/>
<accession>A0ABX7E5Z4</accession>
<organism evidence="2 3">
    <name type="scientific">Heyndrickxia vini</name>
    <dbReference type="NCBI Taxonomy" id="1476025"/>
    <lineage>
        <taxon>Bacteria</taxon>
        <taxon>Bacillati</taxon>
        <taxon>Bacillota</taxon>
        <taxon>Bacilli</taxon>
        <taxon>Bacillales</taxon>
        <taxon>Bacillaceae</taxon>
        <taxon>Heyndrickxia</taxon>
    </lineage>
</organism>
<dbReference type="EMBL" id="CP065425">
    <property type="protein sequence ID" value="QQZ11148.1"/>
    <property type="molecule type" value="Genomic_DNA"/>
</dbReference>
<dbReference type="Proteomes" id="UP000595691">
    <property type="component" value="Chromosome"/>
</dbReference>
<reference evidence="2 3" key="1">
    <citation type="submission" date="2020-11" db="EMBL/GenBank/DDBJ databases">
        <title>Taxonomic evaluation of the Bacillus sporothermodurans group of bacteria based on whole genome sequences.</title>
        <authorList>
            <person name="Fiedler G."/>
            <person name="Herbstmann A.-D."/>
            <person name="Doll E."/>
            <person name="Wenning M."/>
            <person name="Brinks E."/>
            <person name="Kabisch J."/>
            <person name="Breitenwieser F."/>
            <person name="Lappann M."/>
            <person name="Boehnlein C."/>
            <person name="Franz C."/>
        </authorList>
    </citation>
    <scope>NUCLEOTIDE SEQUENCE [LARGE SCALE GENOMIC DNA]</scope>
    <source>
        <strain evidence="2 3">JCM 19841</strain>
    </source>
</reference>
<dbReference type="SUPFAM" id="SSF49764">
    <property type="entry name" value="HSP20-like chaperones"/>
    <property type="match status" value="1"/>
</dbReference>